<proteinExistence type="predicted"/>
<accession>A0A1J0VW13</accession>
<dbReference type="InterPro" id="IPR002525">
    <property type="entry name" value="Transp_IS110-like_N"/>
</dbReference>
<dbReference type="GO" id="GO:0003677">
    <property type="term" value="F:DNA binding"/>
    <property type="evidence" value="ECO:0007669"/>
    <property type="project" value="InterPro"/>
</dbReference>
<dbReference type="Pfam" id="PF01548">
    <property type="entry name" value="DEDD_Tnp_IS110"/>
    <property type="match status" value="1"/>
</dbReference>
<dbReference type="Proteomes" id="UP000183810">
    <property type="component" value="Chromosome"/>
</dbReference>
<keyword evidence="3" id="KW-1185">Reference proteome</keyword>
<evidence type="ECO:0000259" key="1">
    <source>
        <dbReference type="Pfam" id="PF01548"/>
    </source>
</evidence>
<dbReference type="PANTHER" id="PTHR33055:SF3">
    <property type="entry name" value="PUTATIVE TRANSPOSASE FOR IS117-RELATED"/>
    <property type="match status" value="1"/>
</dbReference>
<dbReference type="GO" id="GO:0006313">
    <property type="term" value="P:DNA transposition"/>
    <property type="evidence" value="ECO:0007669"/>
    <property type="project" value="InterPro"/>
</dbReference>
<dbReference type="InterPro" id="IPR047650">
    <property type="entry name" value="Transpos_IS110"/>
</dbReference>
<dbReference type="GO" id="GO:0004803">
    <property type="term" value="F:transposase activity"/>
    <property type="evidence" value="ECO:0007669"/>
    <property type="project" value="InterPro"/>
</dbReference>
<dbReference type="OrthoDB" id="3188901at2"/>
<dbReference type="KEGG" id="nsl:BOX37_22625"/>
<dbReference type="AlphaFoldDB" id="A0A1J0VW13"/>
<reference evidence="2" key="1">
    <citation type="submission" date="2016-11" db="EMBL/GenBank/DDBJ databases">
        <authorList>
            <person name="Jaros S."/>
            <person name="Januszkiewicz K."/>
            <person name="Wedrychowicz H."/>
        </authorList>
    </citation>
    <scope>NUCLEOTIDE SEQUENCE [LARGE SCALE GENOMIC DNA]</scope>
    <source>
        <strain evidence="2">Y48</strain>
    </source>
</reference>
<evidence type="ECO:0000313" key="2">
    <source>
        <dbReference type="EMBL" id="APE36256.1"/>
    </source>
</evidence>
<dbReference type="PANTHER" id="PTHR33055">
    <property type="entry name" value="TRANSPOSASE FOR INSERTION SEQUENCE ELEMENT IS1111A"/>
    <property type="match status" value="1"/>
</dbReference>
<gene>
    <name evidence="2" type="ORF">BOX37_22625</name>
</gene>
<feature type="domain" description="Transposase IS110-like N-terminal" evidence="1">
    <location>
        <begin position="8"/>
        <end position="147"/>
    </location>
</feature>
<organism evidence="2 3">
    <name type="scientific">Nocardia mangyaensis</name>
    <dbReference type="NCBI Taxonomy" id="2213200"/>
    <lineage>
        <taxon>Bacteria</taxon>
        <taxon>Bacillati</taxon>
        <taxon>Actinomycetota</taxon>
        <taxon>Actinomycetes</taxon>
        <taxon>Mycobacteriales</taxon>
        <taxon>Nocardiaceae</taxon>
        <taxon>Nocardia</taxon>
    </lineage>
</organism>
<evidence type="ECO:0000313" key="3">
    <source>
        <dbReference type="Proteomes" id="UP000183810"/>
    </source>
</evidence>
<sequence>MAQNIWSGVDIGKSAHHCIVMDDAGKQLLSRRVPNTEADLNVLIDDVLGLADGGVAWAADLNRGPASLLLTLLHNRQQRVIYLAGRRFHHAAELYRGEVKSDAKDAAVLADHARSSLDPHYLPPADTAARHLKVLTARRSMLRRTVSARSIV</sequence>
<name>A0A1J0VW13_9NOCA</name>
<dbReference type="RefSeq" id="WP_071929435.1">
    <property type="nucleotide sequence ID" value="NZ_CP018082.1"/>
</dbReference>
<dbReference type="EMBL" id="CP018082">
    <property type="protein sequence ID" value="APE36256.1"/>
    <property type="molecule type" value="Genomic_DNA"/>
</dbReference>
<protein>
    <recommendedName>
        <fullName evidence="1">Transposase IS110-like N-terminal domain-containing protein</fullName>
    </recommendedName>
</protein>